<dbReference type="Proteomes" id="UP000479114">
    <property type="component" value="Plasmid unnamed2"/>
</dbReference>
<dbReference type="EMBL" id="CP048288">
    <property type="protein sequence ID" value="QHW35773.1"/>
    <property type="molecule type" value="Genomic_DNA"/>
</dbReference>
<protein>
    <submittedName>
        <fullName evidence="1">Uncharacterized protein</fullName>
    </submittedName>
</protein>
<keyword evidence="2" id="KW-1185">Reference proteome</keyword>
<geneLocation type="plasmid" evidence="1 2">
    <name>unnamed2</name>
</geneLocation>
<dbReference type="AlphaFoldDB" id="A0A6C0PCK6"/>
<reference evidence="1 2" key="1">
    <citation type="submission" date="2020-02" db="EMBL/GenBank/DDBJ databases">
        <title>Paenibacillus sp. nov., isolated from rhizosphere soil of tomato.</title>
        <authorList>
            <person name="Weon H.-Y."/>
            <person name="Lee S.A."/>
        </authorList>
    </citation>
    <scope>NUCLEOTIDE SEQUENCE [LARGE SCALE GENOMIC DNA]</scope>
    <source>
        <strain evidence="1 2">14171R-81</strain>
        <plasmid evidence="1 2">unnamed2</plasmid>
    </source>
</reference>
<sequence>MRYFRSKVCQLETSEQFQKLLDQFLDLFYPFIQKTGGDEHDFNRCSNNIRYRIIKMRESEQKLAEDSESTDLRRDVNSSARQLRMYFQEFHNLSFSESNQLTIEARLIEYENEIEELEKHGNARPVMREQLAARRDYYLEHYPTLASKLAQFPILSDSFN</sequence>
<evidence type="ECO:0000313" key="1">
    <source>
        <dbReference type="EMBL" id="QHW35773.1"/>
    </source>
</evidence>
<dbReference type="KEGG" id="prz:GZH47_33305"/>
<name>A0A6C0PCK6_9BACL</name>
<accession>A0A6C0PCK6</accession>
<organism evidence="1 2">
    <name type="scientific">Paenibacillus rhizovicinus</name>
    <dbReference type="NCBI Taxonomy" id="2704463"/>
    <lineage>
        <taxon>Bacteria</taxon>
        <taxon>Bacillati</taxon>
        <taxon>Bacillota</taxon>
        <taxon>Bacilli</taxon>
        <taxon>Bacillales</taxon>
        <taxon>Paenibacillaceae</taxon>
        <taxon>Paenibacillus</taxon>
    </lineage>
</organism>
<gene>
    <name evidence="1" type="ORF">GZH47_33305</name>
</gene>
<dbReference type="RefSeq" id="WP_162645907.1">
    <property type="nucleotide sequence ID" value="NZ_CP048288.1"/>
</dbReference>
<keyword evidence="1" id="KW-0614">Plasmid</keyword>
<evidence type="ECO:0000313" key="2">
    <source>
        <dbReference type="Proteomes" id="UP000479114"/>
    </source>
</evidence>
<proteinExistence type="predicted"/>